<dbReference type="RefSeq" id="WP_002435584.1">
    <property type="nucleotide sequence ID" value="NZ_BAFF01000005.1"/>
</dbReference>
<gene>
    <name evidence="3" type="ORF">EH105704_05_00130</name>
</gene>
<dbReference type="GeneID" id="92828607"/>
<dbReference type="InterPro" id="IPR046454">
    <property type="entry name" value="GpA_endonuclease"/>
</dbReference>
<dbReference type="GO" id="GO:0004519">
    <property type="term" value="F:endonuclease activity"/>
    <property type="evidence" value="ECO:0007669"/>
    <property type="project" value="InterPro"/>
</dbReference>
<name>H5V1Z9_ATLHE</name>
<evidence type="ECO:0000259" key="1">
    <source>
        <dbReference type="Pfam" id="PF05876"/>
    </source>
</evidence>
<dbReference type="Pfam" id="PF20454">
    <property type="entry name" value="GpA_nuclease"/>
    <property type="match status" value="1"/>
</dbReference>
<comment type="caution">
    <text evidence="3">The sequence shown here is derived from an EMBL/GenBank/DDBJ whole genome shotgun (WGS) entry which is preliminary data.</text>
</comment>
<dbReference type="Proteomes" id="UP000010297">
    <property type="component" value="Unassembled WGS sequence"/>
</dbReference>
<dbReference type="InterPro" id="IPR046453">
    <property type="entry name" value="GpA_ATPase"/>
</dbReference>
<dbReference type="EMBL" id="BAFF01000005">
    <property type="protein sequence ID" value="GAB52007.1"/>
    <property type="molecule type" value="Genomic_DNA"/>
</dbReference>
<evidence type="ECO:0000313" key="4">
    <source>
        <dbReference type="Proteomes" id="UP000010297"/>
    </source>
</evidence>
<evidence type="ECO:0000259" key="2">
    <source>
        <dbReference type="Pfam" id="PF20454"/>
    </source>
</evidence>
<keyword evidence="4" id="KW-1185">Reference proteome</keyword>
<dbReference type="Gene3D" id="3.40.50.300">
    <property type="entry name" value="P-loop containing nucleotide triphosphate hydrolases"/>
    <property type="match status" value="1"/>
</dbReference>
<reference evidence="3 4" key="1">
    <citation type="submission" date="2012-02" db="EMBL/GenBank/DDBJ databases">
        <title>Whole genome shotgun sequence of Escherichia hermannii NBRC 105704.</title>
        <authorList>
            <person name="Yoshida I."/>
            <person name="Hosoyama A."/>
            <person name="Tsuchikane K."/>
            <person name="Katsumata H."/>
            <person name="Yamazaki S."/>
            <person name="Fujita N."/>
        </authorList>
    </citation>
    <scope>NUCLEOTIDE SEQUENCE [LARGE SCALE GENOMIC DNA]</scope>
    <source>
        <strain evidence="3 4">NBRC 105704</strain>
    </source>
</reference>
<sequence>MTNIDKLKNIFKSCSTFIKPPPVLSPSEWCEANLTVVDGPQLGQKLKLFPFQKEMIDAIQEGKRKIVFKTSAQIGKTSILNGILFYQMRHSGNNIGVLQASVRELNQWLNAKIKPTIQQTPCLAEMVTNKNDKDAVNNLSQIQLKSGQFIYMMSLGSPKHLRGKTLQTILLDEISAAPLSEIEGDPVLIAEQRSTSFGEEAVIVLSSTPTSKDDPIDKNFQASDQRYFYVPCPHCDHHHVLKWENVKFEWHQVQGKRLPNVSSAKYHCPECKKTWSEGDRLRAVSRGKFKAHNPMSTVAGFHLSRLYSPMATIKSIVQDYADCYQNFSLQTFYQTSLGETYSDLIEDPGVEAIEKLKTDISLTNIPADTLFIVGGCDQQLDRLELTLLGVSEKNIYLLSHQSFYDINCERVESPAYTKLINFLKNDFRDVNGNKIPMLWCNLDSSNGKATSTVYRNCNRYSKLHAIKGSSTFTAPLIPEKASRIGGQELYVLGVSTGKTVVRELLNRNINGTASTKFLITSDVPDDWADQLLSEELKKTGTGVRWVLSKGKERNEALDCMVYSICAMNQVLRKTKWEQLRAYKARINADIDNPTPEPEKTVESDLEAPTVITEKVKTSKPVRKIIRPKRNNGWMNF</sequence>
<dbReference type="Pfam" id="PF05876">
    <property type="entry name" value="GpA_ATPase"/>
    <property type="match status" value="1"/>
</dbReference>
<protein>
    <submittedName>
        <fullName evidence="3">Putative phage terminase large subunit</fullName>
    </submittedName>
</protein>
<dbReference type="AlphaFoldDB" id="H5V1Z9"/>
<dbReference type="InterPro" id="IPR027417">
    <property type="entry name" value="P-loop_NTPase"/>
</dbReference>
<feature type="domain" description="Terminase large subunit GpA endonuclease" evidence="2">
    <location>
        <begin position="299"/>
        <end position="568"/>
    </location>
</feature>
<proteinExistence type="predicted"/>
<accession>H5V1Z9</accession>
<evidence type="ECO:0000313" key="3">
    <source>
        <dbReference type="EMBL" id="GAB52007.1"/>
    </source>
</evidence>
<dbReference type="eggNOG" id="COG5525">
    <property type="taxonomic scope" value="Bacteria"/>
</dbReference>
<organism evidence="3 4">
    <name type="scientific">Atlantibacter hermannii NBRC 105704</name>
    <dbReference type="NCBI Taxonomy" id="1115512"/>
    <lineage>
        <taxon>Bacteria</taxon>
        <taxon>Pseudomonadati</taxon>
        <taxon>Pseudomonadota</taxon>
        <taxon>Gammaproteobacteria</taxon>
        <taxon>Enterobacterales</taxon>
        <taxon>Enterobacteriaceae</taxon>
        <taxon>Atlantibacter</taxon>
    </lineage>
</organism>
<dbReference type="GO" id="GO:0016887">
    <property type="term" value="F:ATP hydrolysis activity"/>
    <property type="evidence" value="ECO:0007669"/>
    <property type="project" value="InterPro"/>
</dbReference>
<feature type="domain" description="Phage terminase large subunit GpA ATPase" evidence="1">
    <location>
        <begin position="47"/>
        <end position="288"/>
    </location>
</feature>